<dbReference type="SUPFAM" id="SSF51735">
    <property type="entry name" value="NAD(P)-binding Rossmann-fold domains"/>
    <property type="match status" value="1"/>
</dbReference>
<protein>
    <submittedName>
        <fullName evidence="2">NADH-flavin reductase</fullName>
    </submittedName>
</protein>
<dbReference type="Proteomes" id="UP000193675">
    <property type="component" value="Unassembled WGS sequence"/>
</dbReference>
<accession>A0A1X1A1G5</accession>
<evidence type="ECO:0000259" key="1">
    <source>
        <dbReference type="Pfam" id="PF13460"/>
    </source>
</evidence>
<name>A0A1X1A1G5_PSEPU</name>
<feature type="domain" description="NAD(P)-binding" evidence="1">
    <location>
        <begin position="19"/>
        <end position="150"/>
    </location>
</feature>
<dbReference type="Gene3D" id="3.40.50.720">
    <property type="entry name" value="NAD(P)-binding Rossmann-like Domain"/>
    <property type="match status" value="1"/>
</dbReference>
<reference evidence="2 3" key="1">
    <citation type="submission" date="2017-04" db="EMBL/GenBank/DDBJ databases">
        <title>Presence of VIM-2 positive Pseudomonas species in chickens and their surrounding environment.</title>
        <authorList>
            <person name="Zhang R."/>
        </authorList>
    </citation>
    <scope>NUCLEOTIDE SEQUENCE [LARGE SCALE GENOMIC DNA]</scope>
    <source>
        <strain evidence="2 3">DZ-C18</strain>
    </source>
</reference>
<dbReference type="Pfam" id="PF13460">
    <property type="entry name" value="NAD_binding_10"/>
    <property type="match status" value="1"/>
</dbReference>
<sequence>MKNAETPVFKLVLFGIESSLGSALAVELLSRQHEVTAVVDDLNRHAPRPGLHFKIGGLGNTYQAEQSMAGGSAVIALLSALAPGDLPAQRQMTEALVAGLQRTTIRRLMLVGDFNVLDEPARHSDKARECMDHIVDLLQRSALRWTLVNAPDEVPGLGIEHFRNLDGTLEPGLAGPLQRLARVAAGMVDALELNLHQGEHLNFVP</sequence>
<evidence type="ECO:0000313" key="3">
    <source>
        <dbReference type="Proteomes" id="UP000193675"/>
    </source>
</evidence>
<dbReference type="OrthoDB" id="7015609at2"/>
<comment type="caution">
    <text evidence="2">The sequence shown here is derived from an EMBL/GenBank/DDBJ whole genome shotgun (WGS) entry which is preliminary data.</text>
</comment>
<evidence type="ECO:0000313" key="2">
    <source>
        <dbReference type="EMBL" id="ORL65677.1"/>
    </source>
</evidence>
<dbReference type="RefSeq" id="WP_084855221.1">
    <property type="nucleotide sequence ID" value="NZ_NBWC01000009.1"/>
</dbReference>
<organism evidence="2 3">
    <name type="scientific">Pseudomonas putida</name>
    <name type="common">Arthrobacter siderocapsulatus</name>
    <dbReference type="NCBI Taxonomy" id="303"/>
    <lineage>
        <taxon>Bacteria</taxon>
        <taxon>Pseudomonadati</taxon>
        <taxon>Pseudomonadota</taxon>
        <taxon>Gammaproteobacteria</taxon>
        <taxon>Pseudomonadales</taxon>
        <taxon>Pseudomonadaceae</taxon>
        <taxon>Pseudomonas</taxon>
    </lineage>
</organism>
<gene>
    <name evidence="2" type="ORF">B7H17_07265</name>
</gene>
<dbReference type="EMBL" id="NBWC01000009">
    <property type="protein sequence ID" value="ORL65677.1"/>
    <property type="molecule type" value="Genomic_DNA"/>
</dbReference>
<dbReference type="InterPro" id="IPR016040">
    <property type="entry name" value="NAD(P)-bd_dom"/>
</dbReference>
<dbReference type="InterPro" id="IPR036291">
    <property type="entry name" value="NAD(P)-bd_dom_sf"/>
</dbReference>
<proteinExistence type="predicted"/>
<dbReference type="AlphaFoldDB" id="A0A1X1A1G5"/>